<accession>A0A3L6P0H2</accession>
<comment type="caution">
    <text evidence="1">The sequence shown here is derived from an EMBL/GenBank/DDBJ whole genome shotgun (WGS) entry which is preliminary data.</text>
</comment>
<protein>
    <submittedName>
        <fullName evidence="1">Uncharacterized protein</fullName>
    </submittedName>
</protein>
<proteinExistence type="predicted"/>
<dbReference type="EMBL" id="MRCU01000002">
    <property type="protein sequence ID" value="RKK25649.1"/>
    <property type="molecule type" value="Genomic_DNA"/>
</dbReference>
<name>A0A3L6P0H2_FUSOX</name>
<reference evidence="1" key="1">
    <citation type="journal article" date="2018" name="Sci. Rep.">
        <title>Characterisation of pathogen-specific regions and novel effector candidates in Fusarium oxysporum f. sp. cepae.</title>
        <authorList>
            <person name="Armitage A.D."/>
            <person name="Taylor A."/>
            <person name="Sobczyk M.K."/>
            <person name="Baxter L."/>
            <person name="Greenfield B.P."/>
            <person name="Bates H.J."/>
            <person name="Wilson F."/>
            <person name="Jackson A.C."/>
            <person name="Ott S."/>
            <person name="Harrison R.J."/>
            <person name="Clarkson J.P."/>
        </authorList>
    </citation>
    <scope>NUCLEOTIDE SEQUENCE [LARGE SCALE GENOMIC DNA]</scope>
    <source>
        <strain evidence="1">FoC_Fus2</strain>
    </source>
</reference>
<organism evidence="1">
    <name type="scientific">Fusarium oxysporum f. sp. cepae</name>
    <dbReference type="NCBI Taxonomy" id="396571"/>
    <lineage>
        <taxon>Eukaryota</taxon>
        <taxon>Fungi</taxon>
        <taxon>Dikarya</taxon>
        <taxon>Ascomycota</taxon>
        <taxon>Pezizomycotina</taxon>
        <taxon>Sordariomycetes</taxon>
        <taxon>Hypocreomycetidae</taxon>
        <taxon>Hypocreales</taxon>
        <taxon>Nectriaceae</taxon>
        <taxon>Fusarium</taxon>
        <taxon>Fusarium oxysporum species complex</taxon>
    </lineage>
</organism>
<evidence type="ECO:0000313" key="1">
    <source>
        <dbReference type="EMBL" id="RKK25649.1"/>
    </source>
</evidence>
<sequence>MNNTREWFNIKVEQLPLTRTLLLVRRADPLLPRGARRSSQRNPTGKVIEIQQKKAPRLLAFCEHF</sequence>
<gene>
    <name evidence="1" type="ORF">BFJ65_g3556</name>
</gene>
<dbReference type="Proteomes" id="UP000270866">
    <property type="component" value="Chromosome 4"/>
</dbReference>
<dbReference type="AlphaFoldDB" id="A0A3L6P0H2"/>